<gene>
    <name evidence="1" type="ORF">RJ641_015675</name>
</gene>
<sequence length="130" mass="14637">MRYAYTKSHCYESPPVNACCIGNSCGSWKKMTLKMIVGAVMRGSDDDDHRNSLERRFCLLPKALLQLTAFDVAQIYCLRKRLNAAILFKLKHQARLLPPLCRLPSDSVDSLTSMVDATEIDKSKSRKQAA</sequence>
<dbReference type="EMBL" id="JBAMMX010000021">
    <property type="protein sequence ID" value="KAK6919771.1"/>
    <property type="molecule type" value="Genomic_DNA"/>
</dbReference>
<accession>A0AAN8Z0B3</accession>
<evidence type="ECO:0000313" key="1">
    <source>
        <dbReference type="EMBL" id="KAK6919771.1"/>
    </source>
</evidence>
<keyword evidence="2" id="KW-1185">Reference proteome</keyword>
<comment type="caution">
    <text evidence="1">The sequence shown here is derived from an EMBL/GenBank/DDBJ whole genome shotgun (WGS) entry which is preliminary data.</text>
</comment>
<name>A0AAN8Z0B3_9MAGN</name>
<protein>
    <submittedName>
        <fullName evidence="1">Uncharacterized protein</fullName>
    </submittedName>
</protein>
<proteinExistence type="predicted"/>
<evidence type="ECO:0000313" key="2">
    <source>
        <dbReference type="Proteomes" id="UP001370490"/>
    </source>
</evidence>
<organism evidence="1 2">
    <name type="scientific">Dillenia turbinata</name>
    <dbReference type="NCBI Taxonomy" id="194707"/>
    <lineage>
        <taxon>Eukaryota</taxon>
        <taxon>Viridiplantae</taxon>
        <taxon>Streptophyta</taxon>
        <taxon>Embryophyta</taxon>
        <taxon>Tracheophyta</taxon>
        <taxon>Spermatophyta</taxon>
        <taxon>Magnoliopsida</taxon>
        <taxon>eudicotyledons</taxon>
        <taxon>Gunneridae</taxon>
        <taxon>Pentapetalae</taxon>
        <taxon>Dilleniales</taxon>
        <taxon>Dilleniaceae</taxon>
        <taxon>Dillenia</taxon>
    </lineage>
</organism>
<dbReference type="Proteomes" id="UP001370490">
    <property type="component" value="Unassembled WGS sequence"/>
</dbReference>
<dbReference type="AlphaFoldDB" id="A0AAN8Z0B3"/>
<reference evidence="1 2" key="1">
    <citation type="submission" date="2023-12" db="EMBL/GenBank/DDBJ databases">
        <title>A high-quality genome assembly for Dillenia turbinata (Dilleniales).</title>
        <authorList>
            <person name="Chanderbali A."/>
        </authorList>
    </citation>
    <scope>NUCLEOTIDE SEQUENCE [LARGE SCALE GENOMIC DNA]</scope>
    <source>
        <strain evidence="1">LSX21</strain>
        <tissue evidence="1">Leaf</tissue>
    </source>
</reference>